<dbReference type="PANTHER" id="PTHR37984:SF5">
    <property type="entry name" value="PROTEIN NYNRIN-LIKE"/>
    <property type="match status" value="1"/>
</dbReference>
<dbReference type="InterPro" id="IPR043502">
    <property type="entry name" value="DNA/RNA_pol_sf"/>
</dbReference>
<dbReference type="EMBL" id="AVOT02006865">
    <property type="protein sequence ID" value="MBW0482619.1"/>
    <property type="molecule type" value="Genomic_DNA"/>
</dbReference>
<feature type="domain" description="Reverse transcriptase/retrotransposon-derived protein RNase H-like" evidence="2">
    <location>
        <begin position="38"/>
        <end position="138"/>
    </location>
</feature>
<dbReference type="PANTHER" id="PTHR37984">
    <property type="entry name" value="PROTEIN CBG26694"/>
    <property type="match status" value="1"/>
</dbReference>
<name>A0A9Q3GXK2_9BASI</name>
<reference evidence="3" key="1">
    <citation type="submission" date="2021-03" db="EMBL/GenBank/DDBJ databases">
        <title>Draft genome sequence of rust myrtle Austropuccinia psidii MF-1, a brazilian biotype.</title>
        <authorList>
            <person name="Quecine M.C."/>
            <person name="Pachon D.M.R."/>
            <person name="Bonatelli M.L."/>
            <person name="Correr F.H."/>
            <person name="Franceschini L.M."/>
            <person name="Leite T.F."/>
            <person name="Margarido G.R.A."/>
            <person name="Almeida C.A."/>
            <person name="Ferrarezi J.A."/>
            <person name="Labate C.A."/>
        </authorList>
    </citation>
    <scope>NUCLEOTIDE SEQUENCE</scope>
    <source>
        <strain evidence="3">MF-1</strain>
    </source>
</reference>
<evidence type="ECO:0000259" key="2">
    <source>
        <dbReference type="Pfam" id="PF17919"/>
    </source>
</evidence>
<evidence type="ECO:0000256" key="1">
    <source>
        <dbReference type="ARBA" id="ARBA00023268"/>
    </source>
</evidence>
<dbReference type="GO" id="GO:0003824">
    <property type="term" value="F:catalytic activity"/>
    <property type="evidence" value="ECO:0007669"/>
    <property type="project" value="UniProtKB-KW"/>
</dbReference>
<keyword evidence="1" id="KW-0511">Multifunctional enzyme</keyword>
<dbReference type="SUPFAM" id="SSF56672">
    <property type="entry name" value="DNA/RNA polymerases"/>
    <property type="match status" value="1"/>
</dbReference>
<dbReference type="InterPro" id="IPR041577">
    <property type="entry name" value="RT_RNaseH_2"/>
</dbReference>
<accession>A0A9Q3GXK2</accession>
<sequence length="179" mass="20999">MQDFLGLSSYYREHIKPFAHITSSLYKLCPKYEVFDITKERRDEYERIKYQLTTAPVLILPDFELPLSLYIDVACSQRLGEALEQRHIVDGEPKEEVICCISRKVEDSEERYGATQTESLYLVLALGNLHYYLKGVVFEFYTNCTAFKSLLNMNNTKRHMLRCQIAIQKYRSNMTIVCK</sequence>
<dbReference type="OrthoDB" id="5985335at2759"/>
<dbReference type="Gene3D" id="3.30.70.270">
    <property type="match status" value="1"/>
</dbReference>
<organism evidence="3 4">
    <name type="scientific">Austropuccinia psidii MF-1</name>
    <dbReference type="NCBI Taxonomy" id="1389203"/>
    <lineage>
        <taxon>Eukaryota</taxon>
        <taxon>Fungi</taxon>
        <taxon>Dikarya</taxon>
        <taxon>Basidiomycota</taxon>
        <taxon>Pucciniomycotina</taxon>
        <taxon>Pucciniomycetes</taxon>
        <taxon>Pucciniales</taxon>
        <taxon>Sphaerophragmiaceae</taxon>
        <taxon>Austropuccinia</taxon>
    </lineage>
</organism>
<comment type="caution">
    <text evidence="3">The sequence shown here is derived from an EMBL/GenBank/DDBJ whole genome shotgun (WGS) entry which is preliminary data.</text>
</comment>
<evidence type="ECO:0000313" key="3">
    <source>
        <dbReference type="EMBL" id="MBW0482619.1"/>
    </source>
</evidence>
<evidence type="ECO:0000313" key="4">
    <source>
        <dbReference type="Proteomes" id="UP000765509"/>
    </source>
</evidence>
<dbReference type="Pfam" id="PF17919">
    <property type="entry name" value="RT_RNaseH_2"/>
    <property type="match status" value="1"/>
</dbReference>
<dbReference type="InterPro" id="IPR050951">
    <property type="entry name" value="Retrovirus_Pol_polyprotein"/>
</dbReference>
<dbReference type="InterPro" id="IPR043128">
    <property type="entry name" value="Rev_trsase/Diguanyl_cyclase"/>
</dbReference>
<proteinExistence type="predicted"/>
<protein>
    <recommendedName>
        <fullName evidence="2">Reverse transcriptase/retrotransposon-derived protein RNase H-like domain-containing protein</fullName>
    </recommendedName>
</protein>
<gene>
    <name evidence="3" type="ORF">O181_022334</name>
</gene>
<dbReference type="Proteomes" id="UP000765509">
    <property type="component" value="Unassembled WGS sequence"/>
</dbReference>
<dbReference type="AlphaFoldDB" id="A0A9Q3GXK2"/>
<keyword evidence="4" id="KW-1185">Reference proteome</keyword>